<evidence type="ECO:0000256" key="1">
    <source>
        <dbReference type="SAM" id="Coils"/>
    </source>
</evidence>
<keyword evidence="3" id="KW-0472">Membrane</keyword>
<dbReference type="PANTHER" id="PTHR34220:SF7">
    <property type="entry name" value="SENSOR HISTIDINE KINASE YPDA"/>
    <property type="match status" value="1"/>
</dbReference>
<feature type="domain" description="Histidine kinase/HSP90-like ATPase" evidence="4">
    <location>
        <begin position="299"/>
        <end position="409"/>
    </location>
</feature>
<dbReference type="InterPro" id="IPR010559">
    <property type="entry name" value="Sig_transdc_His_kin_internal"/>
</dbReference>
<evidence type="ECO:0000256" key="2">
    <source>
        <dbReference type="SAM" id="MobiDB-lite"/>
    </source>
</evidence>
<reference evidence="5 6" key="1">
    <citation type="submission" date="2019-03" db="EMBL/GenBank/DDBJ databases">
        <title>Genomic Encyclopedia of Type Strains, Phase IV (KMG-IV): sequencing the most valuable type-strain genomes for metagenomic binning, comparative biology and taxonomic classification.</title>
        <authorList>
            <person name="Goeker M."/>
        </authorList>
    </citation>
    <scope>NUCLEOTIDE SEQUENCE [LARGE SCALE GENOMIC DNA]</scope>
    <source>
        <strain evidence="5 6">DSM 45765</strain>
    </source>
</reference>
<gene>
    <name evidence="5" type="ORF">EV191_1011115</name>
</gene>
<feature type="transmembrane region" description="Helical" evidence="3">
    <location>
        <begin position="23"/>
        <end position="43"/>
    </location>
</feature>
<feature type="region of interest" description="Disordered" evidence="2">
    <location>
        <begin position="416"/>
        <end position="520"/>
    </location>
</feature>
<dbReference type="Gene3D" id="3.30.565.10">
    <property type="entry name" value="Histidine kinase-like ATPase, C-terminal domain"/>
    <property type="match status" value="1"/>
</dbReference>
<dbReference type="SMART" id="SM00387">
    <property type="entry name" value="HATPase_c"/>
    <property type="match status" value="1"/>
</dbReference>
<evidence type="ECO:0000256" key="3">
    <source>
        <dbReference type="SAM" id="Phobius"/>
    </source>
</evidence>
<keyword evidence="5" id="KW-0808">Transferase</keyword>
<evidence type="ECO:0000259" key="4">
    <source>
        <dbReference type="SMART" id="SM00387"/>
    </source>
</evidence>
<keyword evidence="5" id="KW-0418">Kinase</keyword>
<dbReference type="InterPro" id="IPR036890">
    <property type="entry name" value="HATPase_C_sf"/>
</dbReference>
<feature type="compositionally biased region" description="Basic and acidic residues" evidence="2">
    <location>
        <begin position="493"/>
        <end position="520"/>
    </location>
</feature>
<feature type="compositionally biased region" description="Low complexity" evidence="2">
    <location>
        <begin position="433"/>
        <end position="466"/>
    </location>
</feature>
<dbReference type="EMBL" id="SLXQ01000001">
    <property type="protein sequence ID" value="TCP57163.1"/>
    <property type="molecule type" value="Genomic_DNA"/>
</dbReference>
<dbReference type="SUPFAM" id="SSF55874">
    <property type="entry name" value="ATPase domain of HSP90 chaperone/DNA topoisomerase II/histidine kinase"/>
    <property type="match status" value="1"/>
</dbReference>
<dbReference type="GO" id="GO:0000155">
    <property type="term" value="F:phosphorelay sensor kinase activity"/>
    <property type="evidence" value="ECO:0007669"/>
    <property type="project" value="InterPro"/>
</dbReference>
<dbReference type="InterPro" id="IPR050640">
    <property type="entry name" value="Bact_2-comp_sensor_kinase"/>
</dbReference>
<name>A0A4R2R3L8_9PSEU</name>
<dbReference type="GO" id="GO:0016020">
    <property type="term" value="C:membrane"/>
    <property type="evidence" value="ECO:0007669"/>
    <property type="project" value="InterPro"/>
</dbReference>
<feature type="coiled-coil region" evidence="1">
    <location>
        <begin position="193"/>
        <end position="220"/>
    </location>
</feature>
<evidence type="ECO:0000313" key="6">
    <source>
        <dbReference type="Proteomes" id="UP000294911"/>
    </source>
</evidence>
<dbReference type="Pfam" id="PF02518">
    <property type="entry name" value="HATPase_c"/>
    <property type="match status" value="1"/>
</dbReference>
<protein>
    <submittedName>
        <fullName evidence="5">Two-component system LytT family sensor kinase</fullName>
    </submittedName>
</protein>
<organism evidence="5 6">
    <name type="scientific">Tamaricihabitans halophyticus</name>
    <dbReference type="NCBI Taxonomy" id="1262583"/>
    <lineage>
        <taxon>Bacteria</taxon>
        <taxon>Bacillati</taxon>
        <taxon>Actinomycetota</taxon>
        <taxon>Actinomycetes</taxon>
        <taxon>Pseudonocardiales</taxon>
        <taxon>Pseudonocardiaceae</taxon>
        <taxon>Tamaricihabitans</taxon>
    </lineage>
</organism>
<accession>A0A4R2R3L8</accession>
<dbReference type="Pfam" id="PF06580">
    <property type="entry name" value="His_kinase"/>
    <property type="match status" value="1"/>
</dbReference>
<keyword evidence="1" id="KW-0175">Coiled coil</keyword>
<sequence length="520" mass="56994">MIAIPRLRVGVARTEHGVVTERVLLGGAIAILLVVVVLLVWALQRARRSANRVDEAVLEALQRMSMAMPDLRDGLTLDGADRASQHLLDMLKCVAVGITDAQGTLLSWDGEANEHYMDLQDAISEAIDNDRREVVQHEDLPCHHRGTCPMRIAVITPLIVDGLTEGVLVVVAGGNAKRKITKIVDGAVRFVCIQLELARLDKSKQQLAQAEIKALRAQISPHFLYNALNTISWTIRTDPEHARDLLQEFADFTRYSFRSSGMFTTLSDELRNIDRYLTIETARFSGKLGVRLKIAPEVLSVVVPFLVVQPLVENAVRHGIAGRPNGGTVSVIAQDNGNEALIIVEDDGIGMDPDRLFADLRDSHKTGAHVGIGNINQRMRSVFGDEYALTVETAPDAGMKVTMRVPKWARGVRPKLPGYVEDEQSKTDADVDPASPEQPAQSAQPAQSTPQGQPGQPAQPPRARQPVSTAQRATPPAGQDGQQPTGAPAHARPRSDMSRAFRVTEHERYREAHRPPAEDR</sequence>
<keyword evidence="3" id="KW-1133">Transmembrane helix</keyword>
<dbReference type="AlphaFoldDB" id="A0A4R2R3L8"/>
<keyword evidence="3" id="KW-0812">Transmembrane</keyword>
<keyword evidence="6" id="KW-1185">Reference proteome</keyword>
<dbReference type="Proteomes" id="UP000294911">
    <property type="component" value="Unassembled WGS sequence"/>
</dbReference>
<proteinExistence type="predicted"/>
<comment type="caution">
    <text evidence="5">The sequence shown here is derived from an EMBL/GenBank/DDBJ whole genome shotgun (WGS) entry which is preliminary data.</text>
</comment>
<dbReference type="OrthoDB" id="2514702at2"/>
<dbReference type="PANTHER" id="PTHR34220">
    <property type="entry name" value="SENSOR HISTIDINE KINASE YPDA"/>
    <property type="match status" value="1"/>
</dbReference>
<evidence type="ECO:0000313" key="5">
    <source>
        <dbReference type="EMBL" id="TCP57163.1"/>
    </source>
</evidence>
<dbReference type="InterPro" id="IPR003594">
    <property type="entry name" value="HATPase_dom"/>
</dbReference>